<evidence type="ECO:0000313" key="5">
    <source>
        <dbReference type="EMBL" id="TFC82216.1"/>
    </source>
</evidence>
<feature type="domain" description="Phospholipase/carboxylesterase/thioesterase" evidence="4">
    <location>
        <begin position="67"/>
        <end position="259"/>
    </location>
</feature>
<dbReference type="Proteomes" id="UP000298433">
    <property type="component" value="Unassembled WGS sequence"/>
</dbReference>
<feature type="compositionally biased region" description="Low complexity" evidence="3">
    <location>
        <begin position="9"/>
        <end position="43"/>
    </location>
</feature>
<reference evidence="5 6" key="1">
    <citation type="submission" date="2019-03" db="EMBL/GenBank/DDBJ databases">
        <title>Genomics of glacier-inhabiting Cryobacterium strains.</title>
        <authorList>
            <person name="Liu Q."/>
            <person name="Xin Y.-H."/>
        </authorList>
    </citation>
    <scope>NUCLEOTIDE SEQUENCE [LARGE SCALE GENOMIC DNA]</scope>
    <source>
        <strain evidence="5 6">TMT2-48-2</strain>
    </source>
</reference>
<evidence type="ECO:0000259" key="4">
    <source>
        <dbReference type="Pfam" id="PF02230"/>
    </source>
</evidence>
<protein>
    <submittedName>
        <fullName evidence="5">Phospholipase</fullName>
    </submittedName>
</protein>
<evidence type="ECO:0000256" key="2">
    <source>
        <dbReference type="ARBA" id="ARBA00022801"/>
    </source>
</evidence>
<dbReference type="PANTHER" id="PTHR10655:SF17">
    <property type="entry name" value="LYSOPHOSPHOLIPASE-LIKE PROTEIN 1"/>
    <property type="match status" value="1"/>
</dbReference>
<dbReference type="AlphaFoldDB" id="A0A4R8XUE1"/>
<dbReference type="EMBL" id="SOGN01000026">
    <property type="protein sequence ID" value="TFC82216.1"/>
    <property type="molecule type" value="Genomic_DNA"/>
</dbReference>
<comment type="caution">
    <text evidence="5">The sequence shown here is derived from an EMBL/GenBank/DDBJ whole genome shotgun (WGS) entry which is preliminary data.</text>
</comment>
<dbReference type="InterPro" id="IPR029058">
    <property type="entry name" value="AB_hydrolase_fold"/>
</dbReference>
<dbReference type="InterPro" id="IPR050565">
    <property type="entry name" value="LYPA1-2/EST-like"/>
</dbReference>
<proteinExistence type="inferred from homology"/>
<dbReference type="Pfam" id="PF02230">
    <property type="entry name" value="Abhydrolase_2"/>
    <property type="match status" value="1"/>
</dbReference>
<dbReference type="GO" id="GO:0016787">
    <property type="term" value="F:hydrolase activity"/>
    <property type="evidence" value="ECO:0007669"/>
    <property type="project" value="UniProtKB-KW"/>
</dbReference>
<dbReference type="SUPFAM" id="SSF53474">
    <property type="entry name" value="alpha/beta-Hydrolases"/>
    <property type="match status" value="1"/>
</dbReference>
<name>A0A4R8XUE1_9MICO</name>
<gene>
    <name evidence="5" type="ORF">E3T23_04550</name>
</gene>
<organism evidence="5 6">
    <name type="scientific">Cryobacterium cheniae</name>
    <dbReference type="NCBI Taxonomy" id="1259262"/>
    <lineage>
        <taxon>Bacteria</taxon>
        <taxon>Bacillati</taxon>
        <taxon>Actinomycetota</taxon>
        <taxon>Actinomycetes</taxon>
        <taxon>Micrococcales</taxon>
        <taxon>Microbacteriaceae</taxon>
        <taxon>Cryobacterium</taxon>
    </lineage>
</organism>
<keyword evidence="6" id="KW-1185">Reference proteome</keyword>
<dbReference type="RefSeq" id="WP_134369227.1">
    <property type="nucleotide sequence ID" value="NZ_SOGN01000026.1"/>
</dbReference>
<feature type="region of interest" description="Disordered" evidence="3">
    <location>
        <begin position="1"/>
        <end position="46"/>
    </location>
</feature>
<keyword evidence="2" id="KW-0378">Hydrolase</keyword>
<sequence>MGTNDIDPAGADSSETSSTTETGATGATGATASIGSTGSNAGTPAARAEPIDPAAVLWSASVADRAGRPLLLILHGYGSHEGDLFSLAPHLPLHPVIAALRAPLPAGPGWAWFPIGAAGAKVNPGSPSADALDAAAAGVLEWLDGLPEQPSSIGLLGFSQGGAMALQLLRQAPERFAFAVQLSGFVGRSEHPGDERLAERRLPVFWGRGTADPVIPQDAVDRTQAWLPEHSALIERIYEGMGHSISQAELGEIVTFLRAQYES</sequence>
<dbReference type="OrthoDB" id="9780848at2"/>
<comment type="similarity">
    <text evidence="1">Belongs to the AB hydrolase superfamily. AB hydrolase 2 family.</text>
</comment>
<dbReference type="PANTHER" id="PTHR10655">
    <property type="entry name" value="LYSOPHOSPHOLIPASE-RELATED"/>
    <property type="match status" value="1"/>
</dbReference>
<dbReference type="InterPro" id="IPR003140">
    <property type="entry name" value="PLipase/COase/thioEstase"/>
</dbReference>
<dbReference type="Gene3D" id="3.40.50.1820">
    <property type="entry name" value="alpha/beta hydrolase"/>
    <property type="match status" value="1"/>
</dbReference>
<evidence type="ECO:0000256" key="1">
    <source>
        <dbReference type="ARBA" id="ARBA00006499"/>
    </source>
</evidence>
<accession>A0A4R8XUE1</accession>
<evidence type="ECO:0000256" key="3">
    <source>
        <dbReference type="SAM" id="MobiDB-lite"/>
    </source>
</evidence>
<evidence type="ECO:0000313" key="6">
    <source>
        <dbReference type="Proteomes" id="UP000298433"/>
    </source>
</evidence>